<dbReference type="InterPro" id="IPR016187">
    <property type="entry name" value="CTDL_fold"/>
</dbReference>
<dbReference type="STRING" id="35570.A0A1I8NQX0"/>
<feature type="signal peptide" evidence="3">
    <location>
        <begin position="1"/>
        <end position="38"/>
    </location>
</feature>
<gene>
    <name evidence="5" type="primary">106090726</name>
</gene>
<dbReference type="InterPro" id="IPR018378">
    <property type="entry name" value="C-type_lectin_CS"/>
</dbReference>
<dbReference type="SUPFAM" id="SSF56436">
    <property type="entry name" value="C-type lectin-like"/>
    <property type="match status" value="1"/>
</dbReference>
<evidence type="ECO:0000313" key="5">
    <source>
        <dbReference type="EnsemblMetazoa" id="SCAU001247-PA"/>
    </source>
</evidence>
<dbReference type="CDD" id="cd00037">
    <property type="entry name" value="CLECT"/>
    <property type="match status" value="1"/>
</dbReference>
<dbReference type="PROSITE" id="PS00615">
    <property type="entry name" value="C_TYPE_LECTIN_1"/>
    <property type="match status" value="1"/>
</dbReference>
<dbReference type="Gene3D" id="3.10.100.10">
    <property type="entry name" value="Mannose-Binding Protein A, subunit A"/>
    <property type="match status" value="1"/>
</dbReference>
<dbReference type="SMART" id="SM00034">
    <property type="entry name" value="CLECT"/>
    <property type="match status" value="1"/>
</dbReference>
<dbReference type="Proteomes" id="UP000095300">
    <property type="component" value="Unassembled WGS sequence"/>
</dbReference>
<keyword evidence="6" id="KW-1185">Reference proteome</keyword>
<name>A0A1I8NQX0_STOCA</name>
<keyword evidence="3" id="KW-0732">Signal</keyword>
<dbReference type="AlphaFoldDB" id="A0A1I8NQX0"/>
<keyword evidence="2" id="KW-0175">Coiled coil</keyword>
<evidence type="ECO:0000256" key="1">
    <source>
        <dbReference type="ARBA" id="ARBA00023157"/>
    </source>
</evidence>
<evidence type="ECO:0000313" key="6">
    <source>
        <dbReference type="Proteomes" id="UP000095300"/>
    </source>
</evidence>
<dbReference type="OrthoDB" id="7773875at2759"/>
<dbReference type="Pfam" id="PF00059">
    <property type="entry name" value="Lectin_C"/>
    <property type="match status" value="1"/>
</dbReference>
<feature type="chain" id="PRO_5009325370" description="C-type lectin domain-containing protein" evidence="3">
    <location>
        <begin position="39"/>
        <end position="319"/>
    </location>
</feature>
<dbReference type="PROSITE" id="PS50041">
    <property type="entry name" value="C_TYPE_LECTIN_2"/>
    <property type="match status" value="1"/>
</dbReference>
<dbReference type="VEuPathDB" id="VectorBase:SCAU001247"/>
<keyword evidence="1" id="KW-1015">Disulfide bond</keyword>
<dbReference type="KEGG" id="scac:106090726"/>
<dbReference type="InterPro" id="IPR050111">
    <property type="entry name" value="C-type_lectin/snaclec_domain"/>
</dbReference>
<feature type="coiled-coil region" evidence="2">
    <location>
        <begin position="177"/>
        <end position="233"/>
    </location>
</feature>
<dbReference type="InterPro" id="IPR001304">
    <property type="entry name" value="C-type_lectin-like"/>
</dbReference>
<dbReference type="EnsemblMetazoa" id="SCAU001247-RA">
    <property type="protein sequence ID" value="SCAU001247-PA"/>
    <property type="gene ID" value="SCAU001247"/>
</dbReference>
<reference evidence="5" key="1">
    <citation type="submission" date="2020-05" db="UniProtKB">
        <authorList>
            <consortium name="EnsemblMetazoa"/>
        </authorList>
    </citation>
    <scope>IDENTIFICATION</scope>
    <source>
        <strain evidence="5">USDA</strain>
    </source>
</reference>
<evidence type="ECO:0000259" key="4">
    <source>
        <dbReference type="PROSITE" id="PS50041"/>
    </source>
</evidence>
<dbReference type="PANTHER" id="PTHR22803">
    <property type="entry name" value="MANNOSE, PHOSPHOLIPASE, LECTIN RECEPTOR RELATED"/>
    <property type="match status" value="1"/>
</dbReference>
<accession>A0A1I8NQX0</accession>
<evidence type="ECO:0000256" key="3">
    <source>
        <dbReference type="SAM" id="SignalP"/>
    </source>
</evidence>
<sequence length="319" mass="36331">MRFRKYCSAWKATKMNTSMRQLLRSFLLIAIIWHNAVAVPEWHTASDGKEYLVEKELKYNWLQAYDECARRDLNLVVIESEEKNVAFTALLREKFAKPSPLWLGYHDEFNLAKGPRHFFSISTGQPLTFTNWFKGEPKNIKKKEHCAYVGGNSEYKWADASCDNSKYGYICEKDKSSTNCQDDMKDIRKEVKALNEAVSAEFANHRRDVTDILENNNNENNQIVEDLVAAKKAIIVESQKSIDAVLLRKPYLQAVLADVGDEFLAILNNALDGMSTVSTEAWQSIQVNHVRTVAEVNSASDNFAQDLESNTVAVDNLFD</sequence>
<proteinExistence type="predicted"/>
<organism evidence="5 6">
    <name type="scientific">Stomoxys calcitrans</name>
    <name type="common">Stable fly</name>
    <name type="synonym">Conops calcitrans</name>
    <dbReference type="NCBI Taxonomy" id="35570"/>
    <lineage>
        <taxon>Eukaryota</taxon>
        <taxon>Metazoa</taxon>
        <taxon>Ecdysozoa</taxon>
        <taxon>Arthropoda</taxon>
        <taxon>Hexapoda</taxon>
        <taxon>Insecta</taxon>
        <taxon>Pterygota</taxon>
        <taxon>Neoptera</taxon>
        <taxon>Endopterygota</taxon>
        <taxon>Diptera</taxon>
        <taxon>Brachycera</taxon>
        <taxon>Muscomorpha</taxon>
        <taxon>Muscoidea</taxon>
        <taxon>Muscidae</taxon>
        <taxon>Stomoxys</taxon>
    </lineage>
</organism>
<dbReference type="InterPro" id="IPR016186">
    <property type="entry name" value="C-type_lectin-like/link_sf"/>
</dbReference>
<feature type="domain" description="C-type lectin" evidence="4">
    <location>
        <begin position="46"/>
        <end position="163"/>
    </location>
</feature>
<evidence type="ECO:0000256" key="2">
    <source>
        <dbReference type="SAM" id="Coils"/>
    </source>
</evidence>
<protein>
    <recommendedName>
        <fullName evidence="4">C-type lectin domain-containing protein</fullName>
    </recommendedName>
</protein>